<evidence type="ECO:0000259" key="6">
    <source>
        <dbReference type="PROSITE" id="PS50949"/>
    </source>
</evidence>
<dbReference type="SMART" id="SM00345">
    <property type="entry name" value="HTH_GNTR"/>
    <property type="match status" value="1"/>
</dbReference>
<evidence type="ECO:0000256" key="3">
    <source>
        <dbReference type="ARBA" id="ARBA00023015"/>
    </source>
</evidence>
<evidence type="ECO:0000313" key="8">
    <source>
        <dbReference type="Proteomes" id="UP001589896"/>
    </source>
</evidence>
<dbReference type="PANTHER" id="PTHR46577">
    <property type="entry name" value="HTH-TYPE TRANSCRIPTIONAL REGULATORY PROTEIN GABR"/>
    <property type="match status" value="1"/>
</dbReference>
<proteinExistence type="inferred from homology"/>
<dbReference type="PANTHER" id="PTHR46577:SF1">
    <property type="entry name" value="HTH-TYPE TRANSCRIPTIONAL REGULATORY PROTEIN GABR"/>
    <property type="match status" value="1"/>
</dbReference>
<evidence type="ECO:0000256" key="2">
    <source>
        <dbReference type="ARBA" id="ARBA00022898"/>
    </source>
</evidence>
<comment type="similarity">
    <text evidence="1">In the C-terminal section; belongs to the class-I pyridoxal-phosphate-dependent aminotransferase family.</text>
</comment>
<comment type="caution">
    <text evidence="7">The sequence shown here is derived from an EMBL/GenBank/DDBJ whole genome shotgun (WGS) entry which is preliminary data.</text>
</comment>
<dbReference type="EMBL" id="JBHLTG010000005">
    <property type="protein sequence ID" value="MFC0680481.1"/>
    <property type="molecule type" value="Genomic_DNA"/>
</dbReference>
<dbReference type="InterPro" id="IPR000524">
    <property type="entry name" value="Tscrpt_reg_HTH_GntR"/>
</dbReference>
<keyword evidence="5" id="KW-0804">Transcription</keyword>
<dbReference type="GO" id="GO:0008483">
    <property type="term" value="F:transaminase activity"/>
    <property type="evidence" value="ECO:0007669"/>
    <property type="project" value="UniProtKB-KW"/>
</dbReference>
<dbReference type="SUPFAM" id="SSF53383">
    <property type="entry name" value="PLP-dependent transferases"/>
    <property type="match status" value="1"/>
</dbReference>
<dbReference type="CDD" id="cd07377">
    <property type="entry name" value="WHTH_GntR"/>
    <property type="match status" value="1"/>
</dbReference>
<dbReference type="Pfam" id="PF00155">
    <property type="entry name" value="Aminotran_1_2"/>
    <property type="match status" value="1"/>
</dbReference>
<evidence type="ECO:0000256" key="1">
    <source>
        <dbReference type="ARBA" id="ARBA00005384"/>
    </source>
</evidence>
<dbReference type="CDD" id="cd00609">
    <property type="entry name" value="AAT_like"/>
    <property type="match status" value="1"/>
</dbReference>
<dbReference type="Gene3D" id="1.10.10.10">
    <property type="entry name" value="Winged helix-like DNA-binding domain superfamily/Winged helix DNA-binding domain"/>
    <property type="match status" value="1"/>
</dbReference>
<protein>
    <submittedName>
        <fullName evidence="7">PLP-dependent aminotransferase family protein</fullName>
    </submittedName>
</protein>
<dbReference type="Gene3D" id="3.40.640.10">
    <property type="entry name" value="Type I PLP-dependent aspartate aminotransferase-like (Major domain)"/>
    <property type="match status" value="1"/>
</dbReference>
<dbReference type="InterPro" id="IPR004839">
    <property type="entry name" value="Aminotransferase_I/II_large"/>
</dbReference>
<dbReference type="SUPFAM" id="SSF46785">
    <property type="entry name" value="Winged helix' DNA-binding domain"/>
    <property type="match status" value="1"/>
</dbReference>
<keyword evidence="4" id="KW-0238">DNA-binding</keyword>
<evidence type="ECO:0000256" key="4">
    <source>
        <dbReference type="ARBA" id="ARBA00023125"/>
    </source>
</evidence>
<organism evidence="7 8">
    <name type="scientific">Lysobacter korlensis</name>
    <dbReference type="NCBI Taxonomy" id="553636"/>
    <lineage>
        <taxon>Bacteria</taxon>
        <taxon>Pseudomonadati</taxon>
        <taxon>Pseudomonadota</taxon>
        <taxon>Gammaproteobacteria</taxon>
        <taxon>Lysobacterales</taxon>
        <taxon>Lysobacteraceae</taxon>
        <taxon>Lysobacter</taxon>
    </lineage>
</organism>
<dbReference type="InterPro" id="IPR036388">
    <property type="entry name" value="WH-like_DNA-bd_sf"/>
</dbReference>
<dbReference type="InterPro" id="IPR015424">
    <property type="entry name" value="PyrdxlP-dep_Trfase"/>
</dbReference>
<feature type="domain" description="HTH gntR-type" evidence="6">
    <location>
        <begin position="23"/>
        <end position="91"/>
    </location>
</feature>
<evidence type="ECO:0000313" key="7">
    <source>
        <dbReference type="EMBL" id="MFC0680481.1"/>
    </source>
</evidence>
<keyword evidence="8" id="KW-1185">Reference proteome</keyword>
<sequence length="474" mass="51029">MTTALSARALASLLAGWHTIGGGPAYSLLADRIRLLILDGRIALGTRLPAERELATQLELSRTTVSAAYGALRETGYLTSIRGSGSVARMPLAGSIAPDPQQSELLDLSKATLPAIPAVARAAETAAAQLPAYLGESGFDPIGIRVLREALAQRYTERGLPTDADQIMVTVGAQHAIALIARTLLSRGDRALIENPTYPHGLEALRGAGARMVPISVTTDGGWDEDGTEQAIQRSSPAIGYLMPDHHNPTGVSMPPEQRARVLALAERHGTSLIADETMAELGFGGDPEHPPFAAFGRALTIGSVGKTVWGGLRLGWIRADRSVIQRLVRARFAGDLGTPILEQLIVTALLPDYDRILEERRALLRTGHDFLVRELRTRFPDWEVPSAQGGLTLWVNLGVPVSSQLTLAARNEGLTLAAGPRFGLDGAFERFLRIPFSYPQDQTLRAVEALQRAWQTVLRHPVPASDELLPQVI</sequence>
<evidence type="ECO:0000256" key="5">
    <source>
        <dbReference type="ARBA" id="ARBA00023163"/>
    </source>
</evidence>
<accession>A0ABV6RU13</accession>
<keyword evidence="3" id="KW-0805">Transcription regulation</keyword>
<name>A0ABV6RU13_9GAMM</name>
<dbReference type="Pfam" id="PF00392">
    <property type="entry name" value="GntR"/>
    <property type="match status" value="1"/>
</dbReference>
<dbReference type="RefSeq" id="WP_386672253.1">
    <property type="nucleotide sequence ID" value="NZ_JBHLTG010000005.1"/>
</dbReference>
<dbReference type="InterPro" id="IPR051446">
    <property type="entry name" value="HTH_trans_reg/aminotransferase"/>
</dbReference>
<dbReference type="PROSITE" id="PS50949">
    <property type="entry name" value="HTH_GNTR"/>
    <property type="match status" value="1"/>
</dbReference>
<gene>
    <name evidence="7" type="ORF">ACFFGH_21830</name>
</gene>
<keyword evidence="2" id="KW-0663">Pyridoxal phosphate</keyword>
<dbReference type="InterPro" id="IPR036390">
    <property type="entry name" value="WH_DNA-bd_sf"/>
</dbReference>
<dbReference type="PRINTS" id="PR00035">
    <property type="entry name" value="HTHGNTR"/>
</dbReference>
<dbReference type="Proteomes" id="UP001589896">
    <property type="component" value="Unassembled WGS sequence"/>
</dbReference>
<dbReference type="InterPro" id="IPR015421">
    <property type="entry name" value="PyrdxlP-dep_Trfase_major"/>
</dbReference>
<keyword evidence="7" id="KW-0808">Transferase</keyword>
<reference evidence="7 8" key="1">
    <citation type="submission" date="2024-09" db="EMBL/GenBank/DDBJ databases">
        <authorList>
            <person name="Sun Q."/>
            <person name="Mori K."/>
        </authorList>
    </citation>
    <scope>NUCLEOTIDE SEQUENCE [LARGE SCALE GENOMIC DNA]</scope>
    <source>
        <strain evidence="7 8">KCTC 23076</strain>
    </source>
</reference>
<keyword evidence="7" id="KW-0032">Aminotransferase</keyword>